<feature type="region of interest" description="Disordered" evidence="1">
    <location>
        <begin position="77"/>
        <end position="106"/>
    </location>
</feature>
<organism evidence="2 3">
    <name type="scientific">Protopolystoma xenopodis</name>
    <dbReference type="NCBI Taxonomy" id="117903"/>
    <lineage>
        <taxon>Eukaryota</taxon>
        <taxon>Metazoa</taxon>
        <taxon>Spiralia</taxon>
        <taxon>Lophotrochozoa</taxon>
        <taxon>Platyhelminthes</taxon>
        <taxon>Monogenea</taxon>
        <taxon>Polyopisthocotylea</taxon>
        <taxon>Polystomatidea</taxon>
        <taxon>Polystomatidae</taxon>
        <taxon>Protopolystoma</taxon>
    </lineage>
</organism>
<proteinExistence type="predicted"/>
<feature type="compositionally biased region" description="Polar residues" evidence="1">
    <location>
        <begin position="87"/>
        <end position="106"/>
    </location>
</feature>
<protein>
    <submittedName>
        <fullName evidence="2">Uncharacterized protein</fullName>
    </submittedName>
</protein>
<feature type="region of interest" description="Disordered" evidence="1">
    <location>
        <begin position="220"/>
        <end position="240"/>
    </location>
</feature>
<comment type="caution">
    <text evidence="2">The sequence shown here is derived from an EMBL/GenBank/DDBJ whole genome shotgun (WGS) entry which is preliminary data.</text>
</comment>
<dbReference type="EMBL" id="CAAALY010245903">
    <property type="protein sequence ID" value="VEL33510.1"/>
    <property type="molecule type" value="Genomic_DNA"/>
</dbReference>
<feature type="compositionally biased region" description="Basic and acidic residues" evidence="1">
    <location>
        <begin position="161"/>
        <end position="170"/>
    </location>
</feature>
<feature type="compositionally biased region" description="Polar residues" evidence="1">
    <location>
        <begin position="142"/>
        <end position="155"/>
    </location>
</feature>
<reference evidence="2" key="1">
    <citation type="submission" date="2018-11" db="EMBL/GenBank/DDBJ databases">
        <authorList>
            <consortium name="Pathogen Informatics"/>
        </authorList>
    </citation>
    <scope>NUCLEOTIDE SEQUENCE</scope>
</reference>
<dbReference type="AlphaFoldDB" id="A0A448XCB1"/>
<sequence length="375" mass="40796">MQLLPGCYELRLGVDSVETQPISSRAAANLLGSNSGITEIQGAPVSTCLFESSSVDGLGRSSVTDAGAPSGRIEWIQASDSEDPLSDTGSSKYQHNSSSRMHNGNSSCSGFRFPASSSALDEYAKWPRLRFRVIWHEMESDSLPSTTSNDTTSSELPGRSSIDDKDHFVDDQGNALTRSMEPRTPIINELLAPAGSHRVSPRRGCVLNSPLGRRVSTLSCDSYTPTRSGQNSGLSSPSLVSVRTTRAGFSALPSDQLPHHHLQPQQNPHLLQPQQRALVQACIVRHSAPRARWSSPPAPAFTVTYRFVYADRLQQWSEAQDLVCPWCYLSTGRAKSKGIRQASSTLMNTSFRHLNCHCGFFCGGFNCLPRLSGPS</sequence>
<evidence type="ECO:0000313" key="2">
    <source>
        <dbReference type="EMBL" id="VEL33510.1"/>
    </source>
</evidence>
<gene>
    <name evidence="2" type="ORF">PXEA_LOCUS26950</name>
</gene>
<dbReference type="Proteomes" id="UP000784294">
    <property type="component" value="Unassembled WGS sequence"/>
</dbReference>
<evidence type="ECO:0000256" key="1">
    <source>
        <dbReference type="SAM" id="MobiDB-lite"/>
    </source>
</evidence>
<name>A0A448XCB1_9PLAT</name>
<feature type="region of interest" description="Disordered" evidence="1">
    <location>
        <begin position="141"/>
        <end position="170"/>
    </location>
</feature>
<keyword evidence="3" id="KW-1185">Reference proteome</keyword>
<evidence type="ECO:0000313" key="3">
    <source>
        <dbReference type="Proteomes" id="UP000784294"/>
    </source>
</evidence>
<accession>A0A448XCB1</accession>